<dbReference type="InterPro" id="IPR023397">
    <property type="entry name" value="SAM-dep_MeTrfase_MraW_recog"/>
</dbReference>
<evidence type="ECO:0000313" key="8">
    <source>
        <dbReference type="EMBL" id="MVT78662.1"/>
    </source>
</evidence>
<evidence type="ECO:0000256" key="2">
    <source>
        <dbReference type="ARBA" id="ARBA00022552"/>
    </source>
</evidence>
<dbReference type="EMBL" id="WQNE01000062">
    <property type="protein sequence ID" value="MVT78662.1"/>
    <property type="molecule type" value="Genomic_DNA"/>
</dbReference>
<comment type="caution">
    <text evidence="8">The sequence shown here is derived from an EMBL/GenBank/DDBJ whole genome shotgun (WGS) entry which is preliminary data.</text>
</comment>
<dbReference type="GO" id="GO:0070475">
    <property type="term" value="P:rRNA base methylation"/>
    <property type="evidence" value="ECO:0007669"/>
    <property type="project" value="UniProtKB-UniRule"/>
</dbReference>
<dbReference type="AlphaFoldDB" id="A0A844TU05"/>
<dbReference type="GO" id="GO:0071424">
    <property type="term" value="F:rRNA (cytosine-N4-)-methyltransferase activity"/>
    <property type="evidence" value="ECO:0007669"/>
    <property type="project" value="UniProtKB-UniRule"/>
</dbReference>
<evidence type="ECO:0000256" key="7">
    <source>
        <dbReference type="SAM" id="MobiDB-lite"/>
    </source>
</evidence>
<dbReference type="OrthoDB" id="9806637at2"/>
<dbReference type="InterPro" id="IPR029063">
    <property type="entry name" value="SAM-dependent_MTases_sf"/>
</dbReference>
<keyword evidence="2 6" id="KW-0698">rRNA processing</keyword>
<dbReference type="PANTHER" id="PTHR11265:SF0">
    <property type="entry name" value="12S RRNA N4-METHYLCYTIDINE METHYLTRANSFERASE"/>
    <property type="match status" value="1"/>
</dbReference>
<organism evidence="8 9">
    <name type="scientific">Bradyrhizobium cajani</name>
    <dbReference type="NCBI Taxonomy" id="1928661"/>
    <lineage>
        <taxon>Bacteria</taxon>
        <taxon>Pseudomonadati</taxon>
        <taxon>Pseudomonadota</taxon>
        <taxon>Alphaproteobacteria</taxon>
        <taxon>Hyphomicrobiales</taxon>
        <taxon>Nitrobacteraceae</taxon>
        <taxon>Bradyrhizobium</taxon>
    </lineage>
</organism>
<comment type="function">
    <text evidence="6">Specifically methylates the N4 position of cytidine in position 1402 (C1402) of 16S rRNA.</text>
</comment>
<feature type="binding site" evidence="6">
    <location>
        <position position="114"/>
    </location>
    <ligand>
        <name>S-adenosyl-L-methionine</name>
        <dbReference type="ChEBI" id="CHEBI:59789"/>
    </ligand>
</feature>
<dbReference type="GO" id="GO:0005737">
    <property type="term" value="C:cytoplasm"/>
    <property type="evidence" value="ECO:0007669"/>
    <property type="project" value="UniProtKB-SubCell"/>
</dbReference>
<evidence type="ECO:0000256" key="5">
    <source>
        <dbReference type="ARBA" id="ARBA00022691"/>
    </source>
</evidence>
<dbReference type="SUPFAM" id="SSF53335">
    <property type="entry name" value="S-adenosyl-L-methionine-dependent methyltransferases"/>
    <property type="match status" value="1"/>
</dbReference>
<dbReference type="NCBIfam" id="TIGR00006">
    <property type="entry name" value="16S rRNA (cytosine(1402)-N(4))-methyltransferase RsmH"/>
    <property type="match status" value="1"/>
</dbReference>
<dbReference type="FunFam" id="1.10.150.170:FF:000003">
    <property type="entry name" value="Ribosomal RNA small subunit methyltransferase H"/>
    <property type="match status" value="1"/>
</dbReference>
<feature type="binding site" evidence="6">
    <location>
        <position position="141"/>
    </location>
    <ligand>
        <name>S-adenosyl-L-methionine</name>
        <dbReference type="ChEBI" id="CHEBI:59789"/>
    </ligand>
</feature>
<feature type="region of interest" description="Disordered" evidence="7">
    <location>
        <begin position="356"/>
        <end position="391"/>
    </location>
</feature>
<comment type="catalytic activity">
    <reaction evidence="6">
        <text>cytidine(1402) in 16S rRNA + S-adenosyl-L-methionine = N(4)-methylcytidine(1402) in 16S rRNA + S-adenosyl-L-homocysteine + H(+)</text>
        <dbReference type="Rhea" id="RHEA:42928"/>
        <dbReference type="Rhea" id="RHEA-COMP:10286"/>
        <dbReference type="Rhea" id="RHEA-COMP:10287"/>
        <dbReference type="ChEBI" id="CHEBI:15378"/>
        <dbReference type="ChEBI" id="CHEBI:57856"/>
        <dbReference type="ChEBI" id="CHEBI:59789"/>
        <dbReference type="ChEBI" id="CHEBI:74506"/>
        <dbReference type="ChEBI" id="CHEBI:82748"/>
        <dbReference type="EC" id="2.1.1.199"/>
    </reaction>
</comment>
<name>A0A844TU05_9BRAD</name>
<feature type="binding site" evidence="6">
    <location>
        <position position="162"/>
    </location>
    <ligand>
        <name>S-adenosyl-L-methionine</name>
        <dbReference type="ChEBI" id="CHEBI:59789"/>
    </ligand>
</feature>
<proteinExistence type="inferred from homology"/>
<accession>A0A844TU05</accession>
<feature type="region of interest" description="Disordered" evidence="7">
    <location>
        <begin position="17"/>
        <end position="39"/>
    </location>
</feature>
<dbReference type="Pfam" id="PF01795">
    <property type="entry name" value="Methyltransf_5"/>
    <property type="match status" value="1"/>
</dbReference>
<dbReference type="HAMAP" id="MF_01007">
    <property type="entry name" value="16SrRNA_methyltr_H"/>
    <property type="match status" value="1"/>
</dbReference>
<evidence type="ECO:0000256" key="1">
    <source>
        <dbReference type="ARBA" id="ARBA00010396"/>
    </source>
</evidence>
<dbReference type="SUPFAM" id="SSF81799">
    <property type="entry name" value="Putative methyltransferase TM0872, insert domain"/>
    <property type="match status" value="1"/>
</dbReference>
<gene>
    <name evidence="6 8" type="primary">rsmH</name>
    <name evidence="8" type="ORF">GPL20_37490</name>
</gene>
<dbReference type="EC" id="2.1.1.199" evidence="6"/>
<dbReference type="Gene3D" id="3.40.50.150">
    <property type="entry name" value="Vaccinia Virus protein VP39"/>
    <property type="match status" value="1"/>
</dbReference>
<evidence type="ECO:0000313" key="9">
    <source>
        <dbReference type="Proteomes" id="UP000449969"/>
    </source>
</evidence>
<comment type="similarity">
    <text evidence="1 6">Belongs to the methyltransferase superfamily. RsmH family.</text>
</comment>
<dbReference type="InterPro" id="IPR002903">
    <property type="entry name" value="RsmH"/>
</dbReference>
<keyword evidence="5 6" id="KW-0949">S-adenosyl-L-methionine</keyword>
<evidence type="ECO:0000256" key="6">
    <source>
        <dbReference type="HAMAP-Rule" id="MF_01007"/>
    </source>
</evidence>
<protein>
    <recommendedName>
        <fullName evidence="6">Ribosomal RNA small subunit methyltransferase H</fullName>
        <ecNumber evidence="6">2.1.1.199</ecNumber>
    </recommendedName>
    <alternativeName>
        <fullName evidence="6">16S rRNA m(4)C1402 methyltransferase</fullName>
    </alternativeName>
    <alternativeName>
        <fullName evidence="6">rRNA (cytosine-N(4)-)-methyltransferase RsmH</fullName>
    </alternativeName>
</protein>
<reference evidence="8 9" key="1">
    <citation type="submission" date="2019-12" db="EMBL/GenBank/DDBJ databases">
        <title>Draft genome sequences Bradyrhizobium cajani AMBPC1010, Bradyrhizobium pachyrhizi AMBPC1040 and Bradyrhizobium yuanmingense ALSPC3051, three plant growth promoting strains isolated from nodules of Cajanus cajan L. in Dominican Republic.</title>
        <authorList>
            <person name="Flores-Felix J.D."/>
            <person name="Araujo J."/>
            <person name="Diaz-Alcantara C."/>
            <person name="Gonzalez-Andres F."/>
            <person name="Velazquez E."/>
        </authorList>
    </citation>
    <scope>NUCLEOTIDE SEQUENCE [LARGE SCALE GENOMIC DNA]</scope>
    <source>
        <strain evidence="8 9">1010</strain>
    </source>
</reference>
<feature type="compositionally biased region" description="Gly residues" evidence="7">
    <location>
        <begin position="18"/>
        <end position="30"/>
    </location>
</feature>
<keyword evidence="9" id="KW-1185">Reference proteome</keyword>
<sequence>MAARQIPLGTLGLRPGTAGLGNHAGRGLGRGTAATRNHSRRYGLVRPRSRLGNRLGVRQAWRMNSAPHIPVLGREAIDHLAPRARGIYVDATFGAGGYSRAILDVAGTRLIAIDRDRTAIVGGAELVERSAGRLTLVEDRFSNLAEVCAAQGVDGVDGVVMDVGVSSMQLDQAGRGFSFRLEGPLDMRMGQTGPTAADVVARASEGDLADIIYLLGEERHSRRIARAIVADRQETPFTTTRALADLVGRVVRSKPGDIHPATRTFQALRIFVNEELDELQTALAAAERVLKPGGRLVVVSFHSLEDRIVKNFLGERAKTGGGSRHLPEVAQAVPSFQLLTRRPVVAGEAEVANNPRARSAKLRAAERTAAPVHGDREPSPWPKLADVMRGG</sequence>
<keyword evidence="3 6" id="KW-0489">Methyltransferase</keyword>
<dbReference type="Gene3D" id="1.10.150.170">
    <property type="entry name" value="Putative methyltransferase TM0872, insert domain"/>
    <property type="match status" value="1"/>
</dbReference>
<feature type="binding site" evidence="6">
    <location>
        <begin position="96"/>
        <end position="98"/>
    </location>
    <ligand>
        <name>S-adenosyl-L-methionine</name>
        <dbReference type="ChEBI" id="CHEBI:59789"/>
    </ligand>
</feature>
<comment type="subcellular location">
    <subcellularLocation>
        <location evidence="6">Cytoplasm</location>
    </subcellularLocation>
</comment>
<keyword evidence="6" id="KW-0963">Cytoplasm</keyword>
<feature type="binding site" evidence="6">
    <location>
        <position position="169"/>
    </location>
    <ligand>
        <name>S-adenosyl-L-methionine</name>
        <dbReference type="ChEBI" id="CHEBI:59789"/>
    </ligand>
</feature>
<evidence type="ECO:0000256" key="4">
    <source>
        <dbReference type="ARBA" id="ARBA00022679"/>
    </source>
</evidence>
<evidence type="ECO:0000256" key="3">
    <source>
        <dbReference type="ARBA" id="ARBA00022603"/>
    </source>
</evidence>
<dbReference type="PANTHER" id="PTHR11265">
    <property type="entry name" value="S-ADENOSYL-METHYLTRANSFERASE MRAW"/>
    <property type="match status" value="1"/>
</dbReference>
<dbReference type="Proteomes" id="UP000449969">
    <property type="component" value="Unassembled WGS sequence"/>
</dbReference>
<keyword evidence="4 6" id="KW-0808">Transferase</keyword>